<feature type="transmembrane region" description="Helical" evidence="6">
    <location>
        <begin position="90"/>
        <end position="108"/>
    </location>
</feature>
<dbReference type="SUPFAM" id="SSF103481">
    <property type="entry name" value="Multidrug resistance efflux transporter EmrE"/>
    <property type="match status" value="1"/>
</dbReference>
<evidence type="ECO:0000256" key="2">
    <source>
        <dbReference type="ARBA" id="ARBA00007362"/>
    </source>
</evidence>
<organism evidence="7 8">
    <name type="scientific">Corynebacterium halotolerans YIM 70093 = DSM 44683</name>
    <dbReference type="NCBI Taxonomy" id="1121362"/>
    <lineage>
        <taxon>Bacteria</taxon>
        <taxon>Bacillati</taxon>
        <taxon>Actinomycetota</taxon>
        <taxon>Actinomycetes</taxon>
        <taxon>Mycobacteriales</taxon>
        <taxon>Corynebacteriaceae</taxon>
        <taxon>Corynebacterium</taxon>
    </lineage>
</organism>
<evidence type="ECO:0000313" key="7">
    <source>
        <dbReference type="EMBL" id="AGF73815.1"/>
    </source>
</evidence>
<feature type="transmembrane region" description="Helical" evidence="6">
    <location>
        <begin position="6"/>
        <end position="26"/>
    </location>
</feature>
<dbReference type="KEGG" id="chn:A605_14217"/>
<dbReference type="PANTHER" id="PTHR32322:SF2">
    <property type="entry name" value="EAMA DOMAIN-CONTAINING PROTEIN"/>
    <property type="match status" value="1"/>
</dbReference>
<accession>M1P1X0</accession>
<evidence type="ECO:0000256" key="5">
    <source>
        <dbReference type="ARBA" id="ARBA00023136"/>
    </source>
</evidence>
<dbReference type="InterPro" id="IPR050638">
    <property type="entry name" value="AA-Vitamin_Transporters"/>
</dbReference>
<evidence type="ECO:0000256" key="3">
    <source>
        <dbReference type="ARBA" id="ARBA00022692"/>
    </source>
</evidence>
<comment type="subcellular location">
    <subcellularLocation>
        <location evidence="1">Membrane</location>
        <topology evidence="1">Multi-pass membrane protein</topology>
    </subcellularLocation>
</comment>
<dbReference type="AlphaFoldDB" id="M1P1X0"/>
<sequence>MSTKQGTAPVRAVGCAVIVWGIWTLFSRDALPSGRRQWRHTILTALLMQVAYQAAFFVALDQEINPGMLALIVSAQPLITAVLTGTRPRVTWLILAVGLTGVGLAVAADIDLTNPGAVGGYLAAVIALLAITVGTLTQKSNSEVGVWANLAIQSTIAVAVFVVALPIVGLGTWEPGWRFVGAATWMVLVVSVGATALLYSMVGKRDAVSVTSLFFLVPAVTAVLDFIVNGTTLPLLTILGFGLTIGALIMIQRQPTFSLRKVEHA</sequence>
<dbReference type="InterPro" id="IPR037185">
    <property type="entry name" value="EmrE-like"/>
</dbReference>
<comment type="similarity">
    <text evidence="2">Belongs to the EamA transporter family.</text>
</comment>
<reference evidence="7 8" key="1">
    <citation type="journal article" date="2012" name="Stand. Genomic Sci.">
        <title>Genome sequence of the halotolerant bacterium Corynebacterium halotolerans type strain YIM 70093(T) (= DSM 44683(T)).</title>
        <authorList>
            <person name="Ruckert C."/>
            <person name="Albersmeier A."/>
            <person name="Al-Dilaimi A."/>
            <person name="Niehaus K."/>
            <person name="Szczepanowski R."/>
            <person name="Kalinowski J."/>
        </authorList>
    </citation>
    <scope>NUCLEOTIDE SEQUENCE [LARGE SCALE GENOMIC DNA]</scope>
    <source>
        <strain evidence="7">DSM 44683</strain>
        <plasmid evidence="8">Plasmid pCha1</plasmid>
    </source>
</reference>
<feature type="transmembrane region" description="Helical" evidence="6">
    <location>
        <begin position="38"/>
        <end position="60"/>
    </location>
</feature>
<keyword evidence="3 6" id="KW-0812">Transmembrane</keyword>
<evidence type="ECO:0000256" key="6">
    <source>
        <dbReference type="SAM" id="Phobius"/>
    </source>
</evidence>
<evidence type="ECO:0000256" key="1">
    <source>
        <dbReference type="ARBA" id="ARBA00004141"/>
    </source>
</evidence>
<keyword evidence="4 6" id="KW-1133">Transmembrane helix</keyword>
<feature type="transmembrane region" description="Helical" evidence="6">
    <location>
        <begin position="179"/>
        <end position="200"/>
    </location>
</feature>
<gene>
    <name evidence="7" type="ORF">A605_14217</name>
</gene>
<evidence type="ECO:0000256" key="4">
    <source>
        <dbReference type="ARBA" id="ARBA00022989"/>
    </source>
</evidence>
<dbReference type="OrthoDB" id="4055477at2"/>
<dbReference type="RefSeq" id="WP_015402229.1">
    <property type="nucleotide sequence ID" value="NC_020303.1"/>
</dbReference>
<feature type="transmembrane region" description="Helical" evidence="6">
    <location>
        <begin position="233"/>
        <end position="251"/>
    </location>
</feature>
<dbReference type="eggNOG" id="COG0697">
    <property type="taxonomic scope" value="Bacteria"/>
</dbReference>
<dbReference type="EMBL" id="CP003698">
    <property type="protein sequence ID" value="AGF73815.1"/>
    <property type="molecule type" value="Genomic_DNA"/>
</dbReference>
<keyword evidence="8" id="KW-1185">Reference proteome</keyword>
<dbReference type="HOGENOM" id="CLU_033863_10_4_11"/>
<name>M1P1X0_9CORY</name>
<feature type="transmembrane region" description="Helical" evidence="6">
    <location>
        <begin position="120"/>
        <end position="138"/>
    </location>
</feature>
<evidence type="ECO:0000313" key="8">
    <source>
        <dbReference type="Proteomes" id="UP000011723"/>
    </source>
</evidence>
<protein>
    <submittedName>
        <fullName evidence="7">Uncharacterized protein</fullName>
    </submittedName>
</protein>
<dbReference type="PANTHER" id="PTHR32322">
    <property type="entry name" value="INNER MEMBRANE TRANSPORTER"/>
    <property type="match status" value="1"/>
</dbReference>
<proteinExistence type="inferred from homology"/>
<dbReference type="Proteomes" id="UP000011723">
    <property type="component" value="Plasmid pCha1"/>
</dbReference>
<keyword evidence="5 6" id="KW-0472">Membrane</keyword>
<feature type="transmembrane region" description="Helical" evidence="6">
    <location>
        <begin position="150"/>
        <end position="173"/>
    </location>
</feature>
<keyword evidence="7" id="KW-0614">Plasmid</keyword>
<geneLocation type="plasmid" evidence="7 8">
    <name>pCha1</name>
</geneLocation>
<dbReference type="PATRIC" id="fig|1121362.3.peg.2864"/>
<feature type="transmembrane region" description="Helical" evidence="6">
    <location>
        <begin position="207"/>
        <end position="227"/>
    </location>
</feature>
<dbReference type="GO" id="GO:0016020">
    <property type="term" value="C:membrane"/>
    <property type="evidence" value="ECO:0007669"/>
    <property type="project" value="UniProtKB-SubCell"/>
</dbReference>